<reference evidence="2 3" key="1">
    <citation type="journal article" date="2014" name="Antonie Van Leeuwenhoek">
        <title>Hyphomonas beringensis sp. nov. and Hyphomonas chukchiensis sp. nov., isolated from surface seawater of the Bering Sea and Chukchi Sea.</title>
        <authorList>
            <person name="Li C."/>
            <person name="Lai Q."/>
            <person name="Li G."/>
            <person name="Dong C."/>
            <person name="Wang J."/>
            <person name="Liao Y."/>
            <person name="Shao Z."/>
        </authorList>
    </citation>
    <scope>NUCLEOTIDE SEQUENCE [LARGE SCALE GENOMIC DNA]</scope>
    <source>
        <strain evidence="2 3">SCH89</strain>
    </source>
</reference>
<feature type="transmembrane region" description="Helical" evidence="1">
    <location>
        <begin position="345"/>
        <end position="370"/>
    </location>
</feature>
<feature type="transmembrane region" description="Helical" evidence="1">
    <location>
        <begin position="175"/>
        <end position="191"/>
    </location>
</feature>
<feature type="transmembrane region" description="Helical" evidence="1">
    <location>
        <begin position="251"/>
        <end position="269"/>
    </location>
</feature>
<organism evidence="2 3">
    <name type="scientific">Hyphomonas oceanitis SCH89</name>
    <dbReference type="NCBI Taxonomy" id="1280953"/>
    <lineage>
        <taxon>Bacteria</taxon>
        <taxon>Pseudomonadati</taxon>
        <taxon>Pseudomonadota</taxon>
        <taxon>Alphaproteobacteria</taxon>
        <taxon>Hyphomonadales</taxon>
        <taxon>Hyphomonadaceae</taxon>
        <taxon>Hyphomonas</taxon>
    </lineage>
</organism>
<gene>
    <name evidence="2" type="ORF">HOC_17356</name>
</gene>
<evidence type="ECO:0000313" key="3">
    <source>
        <dbReference type="Proteomes" id="UP000024942"/>
    </source>
</evidence>
<dbReference type="Proteomes" id="UP000024942">
    <property type="component" value="Unassembled WGS sequence"/>
</dbReference>
<evidence type="ECO:0000256" key="1">
    <source>
        <dbReference type="SAM" id="Phobius"/>
    </source>
</evidence>
<feature type="transmembrane region" description="Helical" evidence="1">
    <location>
        <begin position="275"/>
        <end position="295"/>
    </location>
</feature>
<comment type="caution">
    <text evidence="2">The sequence shown here is derived from an EMBL/GenBank/DDBJ whole genome shotgun (WGS) entry which is preliminary data.</text>
</comment>
<dbReference type="PATRIC" id="fig|1280953.3.peg.3475"/>
<evidence type="ECO:0000313" key="2">
    <source>
        <dbReference type="EMBL" id="KDA01060.1"/>
    </source>
</evidence>
<proteinExistence type="predicted"/>
<protein>
    <recommendedName>
        <fullName evidence="4">VWFA domain-containing protein</fullName>
    </recommendedName>
</protein>
<keyword evidence="3" id="KW-1185">Reference proteome</keyword>
<keyword evidence="1" id="KW-0472">Membrane</keyword>
<dbReference type="EMBL" id="ARYL01000037">
    <property type="protein sequence ID" value="KDA01060.1"/>
    <property type="molecule type" value="Genomic_DNA"/>
</dbReference>
<name>A0A059G3B6_9PROT</name>
<keyword evidence="1" id="KW-1133">Transmembrane helix</keyword>
<accession>A0A059G3B6</accession>
<sequence>MLGQNMTEAELLLSALSLPQDQLVSVTYFGGQPATPGADLCFETLDVPSPTRRGEHFLPQPPKLGGKHDKTAITNALNTVLGEVAGPAKIILITDGDEECDENFDGVRESHPNAEIQVRQVGNSPNAELQKLEKRSPVEPVGALSAPIFNLEFRAGSTIANLDAWALAGWYERRLWLFAVLGLLASAWLWGSSFGRRANAYEIATKLLEQKRREFVDKGIESEEQLASKLPELLEIQTVSEVGRPDAWRSVYAFVVAAMLGAPLIFFDFQYPERASWIATFVLGFILLYLLVFVVRKARPNIEGGRTKSHIKSIRAVPITMVLGLSGIGLVTWACWVDLGKAQGATWFVLSASLSAALAVSASAPLLFVGSKWWQFEMAKTTYHHTYTEAISERIREQRRNDKRIKDDWFNFRSQHAAWRPEVEFTLFGRLAQLWSRDANKAREIVVEKLRSIAIFAGGDDASADGKKRLEEFLDSRSVAKRIRSFLENDYTREKIVPLDGWTSLADALEKRNDRRIAAAYVQLAKSLTEMGATTG</sequence>
<feature type="transmembrane region" description="Helical" evidence="1">
    <location>
        <begin position="316"/>
        <end position="339"/>
    </location>
</feature>
<keyword evidence="1" id="KW-0812">Transmembrane</keyword>
<evidence type="ECO:0008006" key="4">
    <source>
        <dbReference type="Google" id="ProtNLM"/>
    </source>
</evidence>
<dbReference type="AlphaFoldDB" id="A0A059G3B6"/>